<evidence type="ECO:0000313" key="2">
    <source>
        <dbReference type="EMBL" id="PYE49589.1"/>
    </source>
</evidence>
<feature type="transmembrane region" description="Helical" evidence="1">
    <location>
        <begin position="61"/>
        <end position="86"/>
    </location>
</feature>
<evidence type="ECO:0000313" key="3">
    <source>
        <dbReference type="Proteomes" id="UP000247790"/>
    </source>
</evidence>
<keyword evidence="1" id="KW-0472">Membrane</keyword>
<organism evidence="2 3">
    <name type="scientific">Paenibacillus barcinonensis</name>
    <dbReference type="NCBI Taxonomy" id="198119"/>
    <lineage>
        <taxon>Bacteria</taxon>
        <taxon>Bacillati</taxon>
        <taxon>Bacillota</taxon>
        <taxon>Bacilli</taxon>
        <taxon>Bacillales</taxon>
        <taxon>Paenibacillaceae</taxon>
        <taxon>Paenibacillus</taxon>
    </lineage>
</organism>
<dbReference type="EMBL" id="QJSW01000005">
    <property type="protein sequence ID" value="PYE49589.1"/>
    <property type="molecule type" value="Genomic_DNA"/>
</dbReference>
<accession>A0A2V4VSK3</accession>
<reference evidence="2 3" key="1">
    <citation type="submission" date="2018-06" db="EMBL/GenBank/DDBJ databases">
        <title>Genomic Encyclopedia of Type Strains, Phase III (KMG-III): the genomes of soil and plant-associated and newly described type strains.</title>
        <authorList>
            <person name="Whitman W."/>
        </authorList>
    </citation>
    <scope>NUCLEOTIDE SEQUENCE [LARGE SCALE GENOMIC DNA]</scope>
    <source>
        <strain evidence="2 3">CECT 7022</strain>
    </source>
</reference>
<sequence>MVAPAFRMWLARSVGTAVAFSAKWTYNPVVRICFSLMHMSNVLFVQYAVSPLVLQTHQCNPLLICLCIPTFTLTALIFFIPVYQILLPYRLCGYKCGREADCCPHSHGTTRQQRYAAASISSEFFQLASPDHDPNLSSIVLFFTHDACLIQVRKSTVCSMFLNMRKPRLVRVCSFELLISVVKFWF</sequence>
<dbReference type="AlphaFoldDB" id="A0A2V4VSK3"/>
<gene>
    <name evidence="2" type="ORF">DFQ00_10592</name>
</gene>
<name>A0A2V4VSK3_PAEBA</name>
<keyword evidence="1" id="KW-1133">Transmembrane helix</keyword>
<keyword evidence="1" id="KW-0812">Transmembrane</keyword>
<comment type="caution">
    <text evidence="2">The sequence shown here is derived from an EMBL/GenBank/DDBJ whole genome shotgun (WGS) entry which is preliminary data.</text>
</comment>
<protein>
    <submittedName>
        <fullName evidence="2">Uncharacterized protein</fullName>
    </submittedName>
</protein>
<evidence type="ECO:0000256" key="1">
    <source>
        <dbReference type="SAM" id="Phobius"/>
    </source>
</evidence>
<feature type="transmembrane region" description="Helical" evidence="1">
    <location>
        <begin position="29"/>
        <end position="49"/>
    </location>
</feature>
<proteinExistence type="predicted"/>
<dbReference type="Proteomes" id="UP000247790">
    <property type="component" value="Unassembled WGS sequence"/>
</dbReference>